<accession>A0A9D1GJ98</accession>
<name>A0A9D1GJ98_9FIRM</name>
<keyword evidence="1" id="KW-0472">Membrane</keyword>
<reference evidence="2" key="2">
    <citation type="journal article" date="2021" name="PeerJ">
        <title>Extensive microbial diversity within the chicken gut microbiome revealed by metagenomics and culture.</title>
        <authorList>
            <person name="Gilroy R."/>
            <person name="Ravi A."/>
            <person name="Getino M."/>
            <person name="Pursley I."/>
            <person name="Horton D.L."/>
            <person name="Alikhan N.F."/>
            <person name="Baker D."/>
            <person name="Gharbi K."/>
            <person name="Hall N."/>
            <person name="Watson M."/>
            <person name="Adriaenssens E.M."/>
            <person name="Foster-Nyarko E."/>
            <person name="Jarju S."/>
            <person name="Secka A."/>
            <person name="Antonio M."/>
            <person name="Oren A."/>
            <person name="Chaudhuri R.R."/>
            <person name="La Ragione R."/>
            <person name="Hildebrand F."/>
            <person name="Pallen M.J."/>
        </authorList>
    </citation>
    <scope>NUCLEOTIDE SEQUENCE</scope>
    <source>
        <strain evidence="2">CHK123-3438</strain>
    </source>
</reference>
<feature type="transmembrane region" description="Helical" evidence="1">
    <location>
        <begin position="422"/>
        <end position="438"/>
    </location>
</feature>
<evidence type="ECO:0000256" key="1">
    <source>
        <dbReference type="SAM" id="Phobius"/>
    </source>
</evidence>
<comment type="caution">
    <text evidence="2">The sequence shown here is derived from an EMBL/GenBank/DDBJ whole genome shotgun (WGS) entry which is preliminary data.</text>
</comment>
<feature type="transmembrane region" description="Helical" evidence="1">
    <location>
        <begin position="366"/>
        <end position="386"/>
    </location>
</feature>
<dbReference type="NCBIfam" id="TIGR04370">
    <property type="entry name" value="glyco_rpt_poly"/>
    <property type="match status" value="1"/>
</dbReference>
<reference evidence="2" key="1">
    <citation type="submission" date="2020-10" db="EMBL/GenBank/DDBJ databases">
        <authorList>
            <person name="Gilroy R."/>
        </authorList>
    </citation>
    <scope>NUCLEOTIDE SEQUENCE</scope>
    <source>
        <strain evidence="2">CHK123-3438</strain>
    </source>
</reference>
<dbReference type="EMBL" id="DVKS01000138">
    <property type="protein sequence ID" value="HIT42015.1"/>
    <property type="molecule type" value="Genomic_DNA"/>
</dbReference>
<feature type="transmembrane region" description="Helical" evidence="1">
    <location>
        <begin position="48"/>
        <end position="68"/>
    </location>
</feature>
<feature type="transmembrane region" description="Helical" evidence="1">
    <location>
        <begin position="179"/>
        <end position="199"/>
    </location>
</feature>
<feature type="transmembrane region" description="Helical" evidence="1">
    <location>
        <begin position="398"/>
        <end position="416"/>
    </location>
</feature>
<gene>
    <name evidence="2" type="ORF">IAB60_07975</name>
</gene>
<feature type="transmembrane region" description="Helical" evidence="1">
    <location>
        <begin position="74"/>
        <end position="101"/>
    </location>
</feature>
<protein>
    <submittedName>
        <fullName evidence="2">Oligosaccharide repeat unit polymerase</fullName>
    </submittedName>
</protein>
<keyword evidence="1" id="KW-0812">Transmembrane</keyword>
<dbReference type="Proteomes" id="UP000886860">
    <property type="component" value="Unassembled WGS sequence"/>
</dbReference>
<sequence length="442" mass="50604">MIIYLISYALCFCFARLGWFIPSGLVLIAGAVWLYWKDYRASGNLIHLRGLFCLFFAGGQGISCFKLSCLQEPWSLMTWACFLAAVIFFYLAFSLTSRWLGEPRQPHWMKKQARGSREILPRERHSRLRLYKKPLFYSMGIVTAVSSIAFLAEALVLGYVPFFLRGVPHAYSYFHISGVHYFTVSCVLEPSLAVLYYMAGEERCRIRRGAAVVFTVICLANPILCVSRFQLIFAVGMAVFTFIAVNHRIRLYQAALLVCVMIPAYVILTVARSHDVEYLNGIFEMKNSAMPIFITQPYMYIANNYDNFDCLVRELPAHSMGLRMLFPLWALTGLKFLVPSLVNFPIYVNKEELTTLTLLYDAYYDFGILGVVLLCAVLGAVCAFLVRQLPQMRNPVGYVIYAQIAMYMTLSFFTTWFSNPTTWFYLGVTILIYLFCRCRQGL</sequence>
<feature type="transmembrane region" description="Helical" evidence="1">
    <location>
        <begin position="211"/>
        <end position="244"/>
    </location>
</feature>
<feature type="transmembrane region" description="Helical" evidence="1">
    <location>
        <begin position="325"/>
        <end position="346"/>
    </location>
</feature>
<organism evidence="2 3">
    <name type="scientific">Candidatus Caccovicinus merdipullorum</name>
    <dbReference type="NCBI Taxonomy" id="2840724"/>
    <lineage>
        <taxon>Bacteria</taxon>
        <taxon>Bacillati</taxon>
        <taxon>Bacillota</taxon>
        <taxon>Clostridia</taxon>
        <taxon>Eubacteriales</taxon>
        <taxon>Candidatus Caccovicinus</taxon>
    </lineage>
</organism>
<keyword evidence="1" id="KW-1133">Transmembrane helix</keyword>
<dbReference type="AlphaFoldDB" id="A0A9D1GJ98"/>
<evidence type="ECO:0000313" key="3">
    <source>
        <dbReference type="Proteomes" id="UP000886860"/>
    </source>
</evidence>
<feature type="transmembrane region" description="Helical" evidence="1">
    <location>
        <begin position="250"/>
        <end position="271"/>
    </location>
</feature>
<evidence type="ECO:0000313" key="2">
    <source>
        <dbReference type="EMBL" id="HIT42015.1"/>
    </source>
</evidence>
<feature type="transmembrane region" description="Helical" evidence="1">
    <location>
        <begin position="6"/>
        <end position="36"/>
    </location>
</feature>
<feature type="transmembrane region" description="Helical" evidence="1">
    <location>
        <begin position="135"/>
        <end position="159"/>
    </location>
</feature>
<proteinExistence type="predicted"/>